<organism evidence="2 3">
    <name type="scientific">Desulfovibrio gilichinskyi</name>
    <dbReference type="NCBI Taxonomy" id="1519643"/>
    <lineage>
        <taxon>Bacteria</taxon>
        <taxon>Pseudomonadati</taxon>
        <taxon>Thermodesulfobacteriota</taxon>
        <taxon>Desulfovibrionia</taxon>
        <taxon>Desulfovibrionales</taxon>
        <taxon>Desulfovibrionaceae</taxon>
        <taxon>Desulfovibrio</taxon>
    </lineage>
</organism>
<dbReference type="InterPro" id="IPR046348">
    <property type="entry name" value="SIS_dom_sf"/>
</dbReference>
<dbReference type="GO" id="GO:0016853">
    <property type="term" value="F:isomerase activity"/>
    <property type="evidence" value="ECO:0007669"/>
    <property type="project" value="UniProtKB-KW"/>
</dbReference>
<dbReference type="AlphaFoldDB" id="A0A1X7E9Y8"/>
<keyword evidence="3" id="KW-1185">Reference proteome</keyword>
<dbReference type="Gene3D" id="3.40.50.10490">
    <property type="entry name" value="Glucose-6-phosphate isomerase like protein, domain 1"/>
    <property type="match status" value="1"/>
</dbReference>
<dbReference type="PANTHER" id="PTHR30390:SF7">
    <property type="entry name" value="PHOSPHOHEPTOSE ISOMERASE"/>
    <property type="match status" value="1"/>
</dbReference>
<evidence type="ECO:0000313" key="2">
    <source>
        <dbReference type="EMBL" id="SMF30312.1"/>
    </source>
</evidence>
<proteinExistence type="predicted"/>
<dbReference type="CDD" id="cd05006">
    <property type="entry name" value="SIS_GmhA"/>
    <property type="match status" value="1"/>
</dbReference>
<dbReference type="GO" id="GO:1901135">
    <property type="term" value="P:carbohydrate derivative metabolic process"/>
    <property type="evidence" value="ECO:0007669"/>
    <property type="project" value="InterPro"/>
</dbReference>
<name>A0A1X7E9Y8_9BACT</name>
<protein>
    <submittedName>
        <fullName evidence="2">D-sedoheptulose 7-phosphate isomerase</fullName>
    </submittedName>
</protein>
<dbReference type="Proteomes" id="UP000192906">
    <property type="component" value="Unassembled WGS sequence"/>
</dbReference>
<dbReference type="STRING" id="1519643.SAMN06295933_2826"/>
<evidence type="ECO:0000313" key="3">
    <source>
        <dbReference type="Proteomes" id="UP000192906"/>
    </source>
</evidence>
<sequence length="185" mass="20397">MWCNHTNSLQNCLDSLEVTCDVDGIKACDHAFDYWKQMTIDLRQNGRIIYMIGNGASASMASHFSADLAKNAHVHTQVFTDLALLTAVANDLAYDQIFVEPLRRRLTPHDMLVAISSSGNSPNVVNACRFASEIGASVVTVTAMNPKNKMRQIGDLNFWLPAGTYGMAETGHACILHYWMDSVSI</sequence>
<dbReference type="OrthoDB" id="9810929at2"/>
<feature type="domain" description="SIS" evidence="1">
    <location>
        <begin position="39"/>
        <end position="185"/>
    </location>
</feature>
<dbReference type="InterPro" id="IPR001347">
    <property type="entry name" value="SIS_dom"/>
</dbReference>
<dbReference type="PANTHER" id="PTHR30390">
    <property type="entry name" value="SEDOHEPTULOSE 7-PHOSPHATE ISOMERASE / DNAA INITIATOR-ASSOCIATING FACTOR FOR REPLICATION INITIATION"/>
    <property type="match status" value="1"/>
</dbReference>
<dbReference type="GO" id="GO:0097367">
    <property type="term" value="F:carbohydrate derivative binding"/>
    <property type="evidence" value="ECO:0007669"/>
    <property type="project" value="InterPro"/>
</dbReference>
<dbReference type="RefSeq" id="WP_085103288.1">
    <property type="nucleotide sequence ID" value="NZ_FWZU01000004.1"/>
</dbReference>
<dbReference type="InterPro" id="IPR035461">
    <property type="entry name" value="GmhA/DiaA"/>
</dbReference>
<reference evidence="3" key="1">
    <citation type="submission" date="2017-04" db="EMBL/GenBank/DDBJ databases">
        <authorList>
            <person name="Varghese N."/>
            <person name="Submissions S."/>
        </authorList>
    </citation>
    <scope>NUCLEOTIDE SEQUENCE [LARGE SCALE GENOMIC DNA]</scope>
    <source>
        <strain evidence="3">K3S</strain>
    </source>
</reference>
<dbReference type="Pfam" id="PF13580">
    <property type="entry name" value="SIS_2"/>
    <property type="match status" value="1"/>
</dbReference>
<dbReference type="EMBL" id="FWZU01000004">
    <property type="protein sequence ID" value="SMF30312.1"/>
    <property type="molecule type" value="Genomic_DNA"/>
</dbReference>
<accession>A0A1X7E9Y8</accession>
<dbReference type="InterPro" id="IPR050099">
    <property type="entry name" value="SIS_GmhA/DiaA_subfam"/>
</dbReference>
<evidence type="ECO:0000259" key="1">
    <source>
        <dbReference type="PROSITE" id="PS51464"/>
    </source>
</evidence>
<dbReference type="PROSITE" id="PS51464">
    <property type="entry name" value="SIS"/>
    <property type="match status" value="1"/>
</dbReference>
<gene>
    <name evidence="2" type="ORF">SAMN06295933_2826</name>
</gene>
<keyword evidence="2" id="KW-0413">Isomerase</keyword>
<dbReference type="SUPFAM" id="SSF53697">
    <property type="entry name" value="SIS domain"/>
    <property type="match status" value="1"/>
</dbReference>